<evidence type="ECO:0000313" key="2">
    <source>
        <dbReference type="Proteomes" id="UP000546200"/>
    </source>
</evidence>
<dbReference type="Proteomes" id="UP000546200">
    <property type="component" value="Unassembled WGS sequence"/>
</dbReference>
<evidence type="ECO:0000313" key="1">
    <source>
        <dbReference type="EMBL" id="MBB5713465.1"/>
    </source>
</evidence>
<proteinExistence type="predicted"/>
<comment type="caution">
    <text evidence="1">The sequence shown here is derived from an EMBL/GenBank/DDBJ whole genome shotgun (WGS) entry which is preliminary data.</text>
</comment>
<reference evidence="1 2" key="1">
    <citation type="submission" date="2020-08" db="EMBL/GenBank/DDBJ databases">
        <title>Genomic Encyclopedia of Type Strains, Phase IV (KMG-IV): sequencing the most valuable type-strain genomes for metagenomic binning, comparative biology and taxonomic classification.</title>
        <authorList>
            <person name="Goeker M."/>
        </authorList>
    </citation>
    <scope>NUCLEOTIDE SEQUENCE [LARGE SCALE GENOMIC DNA]</scope>
    <source>
        <strain evidence="1 2">DSM 100044</strain>
    </source>
</reference>
<sequence length="41" mass="4490">MPARSSGMRIALRRLLLAFAAFDTSPFARRYISVPSGTASF</sequence>
<keyword evidence="2" id="KW-1185">Reference proteome</keyword>
<protein>
    <submittedName>
        <fullName evidence="1">Uncharacterized protein</fullName>
    </submittedName>
</protein>
<dbReference type="EMBL" id="JACIJK010000001">
    <property type="protein sequence ID" value="MBB5713465.1"/>
    <property type="molecule type" value="Genomic_DNA"/>
</dbReference>
<dbReference type="AlphaFoldDB" id="A0A7W9EST1"/>
<organism evidence="1 2">
    <name type="scientific">Sphingomonas aerophila</name>
    <dbReference type="NCBI Taxonomy" id="1344948"/>
    <lineage>
        <taxon>Bacteria</taxon>
        <taxon>Pseudomonadati</taxon>
        <taxon>Pseudomonadota</taxon>
        <taxon>Alphaproteobacteria</taxon>
        <taxon>Sphingomonadales</taxon>
        <taxon>Sphingomonadaceae</taxon>
        <taxon>Sphingomonas</taxon>
    </lineage>
</organism>
<dbReference type="RefSeq" id="WP_281396806.1">
    <property type="nucleotide sequence ID" value="NZ_JACIJK010000001.1"/>
</dbReference>
<gene>
    <name evidence="1" type="ORF">FHS94_000284</name>
</gene>
<accession>A0A7W9EST1</accession>
<name>A0A7W9EST1_9SPHN</name>